<evidence type="ECO:0000256" key="1">
    <source>
        <dbReference type="SAM" id="MobiDB-lite"/>
    </source>
</evidence>
<protein>
    <submittedName>
        <fullName evidence="2">Uncharacterized protein</fullName>
    </submittedName>
</protein>
<accession>A0A0E0BFV3</accession>
<name>A0A0E0BFV3_9ORYZ</name>
<proteinExistence type="predicted"/>
<sequence length="137" mass="14819">MSSSSISSVQVFDDAGAGTGRMAAEGGARAAAAAAGEDADELERGAAAGGTNGSVAVKQRKHRRDVAGGASRWKETRMTWQADVSEVTARCWRRRRRVLVVDLEFADVLEHHRPPWVAAYLRLGFHGPRLADLDEFD</sequence>
<feature type="region of interest" description="Disordered" evidence="1">
    <location>
        <begin position="18"/>
        <end position="72"/>
    </location>
</feature>
<evidence type="ECO:0000313" key="3">
    <source>
        <dbReference type="Proteomes" id="UP000026961"/>
    </source>
</evidence>
<dbReference type="Gramene" id="OGLUM11G04260.1">
    <property type="protein sequence ID" value="OGLUM11G04260.1"/>
    <property type="gene ID" value="OGLUM11G04260"/>
</dbReference>
<organism evidence="2">
    <name type="scientific">Oryza glumipatula</name>
    <dbReference type="NCBI Taxonomy" id="40148"/>
    <lineage>
        <taxon>Eukaryota</taxon>
        <taxon>Viridiplantae</taxon>
        <taxon>Streptophyta</taxon>
        <taxon>Embryophyta</taxon>
        <taxon>Tracheophyta</taxon>
        <taxon>Spermatophyta</taxon>
        <taxon>Magnoliopsida</taxon>
        <taxon>Liliopsida</taxon>
        <taxon>Poales</taxon>
        <taxon>Poaceae</taxon>
        <taxon>BOP clade</taxon>
        <taxon>Oryzoideae</taxon>
        <taxon>Oryzeae</taxon>
        <taxon>Oryzinae</taxon>
        <taxon>Oryza</taxon>
    </lineage>
</organism>
<dbReference type="EnsemblPlants" id="OGLUM11G04260.1">
    <property type="protein sequence ID" value="OGLUM11G04260.1"/>
    <property type="gene ID" value="OGLUM11G04260"/>
</dbReference>
<reference evidence="2" key="1">
    <citation type="submission" date="2015-04" db="UniProtKB">
        <authorList>
            <consortium name="EnsemblPlants"/>
        </authorList>
    </citation>
    <scope>IDENTIFICATION</scope>
</reference>
<dbReference type="Proteomes" id="UP000026961">
    <property type="component" value="Chromosome 11"/>
</dbReference>
<keyword evidence="3" id="KW-1185">Reference proteome</keyword>
<reference evidence="2" key="2">
    <citation type="submission" date="2018-05" db="EMBL/GenBank/DDBJ databases">
        <title>OgluRS3 (Oryza glumaepatula Reference Sequence Version 3).</title>
        <authorList>
            <person name="Zhang J."/>
            <person name="Kudrna D."/>
            <person name="Lee S."/>
            <person name="Talag J."/>
            <person name="Welchert J."/>
            <person name="Wing R.A."/>
        </authorList>
    </citation>
    <scope>NUCLEOTIDE SEQUENCE [LARGE SCALE GENOMIC DNA]</scope>
</reference>
<evidence type="ECO:0000313" key="2">
    <source>
        <dbReference type="EnsemblPlants" id="OGLUM11G04260.1"/>
    </source>
</evidence>
<feature type="compositionally biased region" description="Low complexity" evidence="1">
    <location>
        <begin position="20"/>
        <end position="36"/>
    </location>
</feature>
<dbReference type="AlphaFoldDB" id="A0A0E0BFV3"/>
<dbReference type="HOGENOM" id="CLU_1868307_0_0_1"/>